<evidence type="ECO:0000313" key="2">
    <source>
        <dbReference type="EMBL" id="KAG8187708.1"/>
    </source>
</evidence>
<evidence type="ECO:0000256" key="1">
    <source>
        <dbReference type="SAM" id="SignalP"/>
    </source>
</evidence>
<proteinExistence type="predicted"/>
<keyword evidence="1" id="KW-0732">Signal</keyword>
<sequence>MRRMRSNPANCHFFACFLAACSDLVICRRTPFPSCICSEVGVEEIRHSERSHFYFGDLFARRGVTKEGRDTPYRGGGDVEF</sequence>
<dbReference type="Proteomes" id="UP000827092">
    <property type="component" value="Unassembled WGS sequence"/>
</dbReference>
<name>A0AAV6UVB8_9ARAC</name>
<dbReference type="EMBL" id="JAFNEN010000262">
    <property type="protein sequence ID" value="KAG8187708.1"/>
    <property type="molecule type" value="Genomic_DNA"/>
</dbReference>
<dbReference type="AlphaFoldDB" id="A0AAV6UVB8"/>
<feature type="chain" id="PRO_5043944441" description="Secreted protein" evidence="1">
    <location>
        <begin position="28"/>
        <end position="81"/>
    </location>
</feature>
<protein>
    <recommendedName>
        <fullName evidence="4">Secreted protein</fullName>
    </recommendedName>
</protein>
<evidence type="ECO:0008006" key="4">
    <source>
        <dbReference type="Google" id="ProtNLM"/>
    </source>
</evidence>
<keyword evidence="3" id="KW-1185">Reference proteome</keyword>
<organism evidence="2 3">
    <name type="scientific">Oedothorax gibbosus</name>
    <dbReference type="NCBI Taxonomy" id="931172"/>
    <lineage>
        <taxon>Eukaryota</taxon>
        <taxon>Metazoa</taxon>
        <taxon>Ecdysozoa</taxon>
        <taxon>Arthropoda</taxon>
        <taxon>Chelicerata</taxon>
        <taxon>Arachnida</taxon>
        <taxon>Araneae</taxon>
        <taxon>Araneomorphae</taxon>
        <taxon>Entelegynae</taxon>
        <taxon>Araneoidea</taxon>
        <taxon>Linyphiidae</taxon>
        <taxon>Erigoninae</taxon>
        <taxon>Oedothorax</taxon>
    </lineage>
</organism>
<evidence type="ECO:0000313" key="3">
    <source>
        <dbReference type="Proteomes" id="UP000827092"/>
    </source>
</evidence>
<reference evidence="2 3" key="1">
    <citation type="journal article" date="2022" name="Nat. Ecol. Evol.">
        <title>A masculinizing supergene underlies an exaggerated male reproductive morph in a spider.</title>
        <authorList>
            <person name="Hendrickx F."/>
            <person name="De Corte Z."/>
            <person name="Sonet G."/>
            <person name="Van Belleghem S.M."/>
            <person name="Kostlbacher S."/>
            <person name="Vangestel C."/>
        </authorList>
    </citation>
    <scope>NUCLEOTIDE SEQUENCE [LARGE SCALE GENOMIC DNA]</scope>
    <source>
        <strain evidence="2">W744_W776</strain>
    </source>
</reference>
<gene>
    <name evidence="2" type="ORF">JTE90_000174</name>
</gene>
<feature type="signal peptide" evidence="1">
    <location>
        <begin position="1"/>
        <end position="27"/>
    </location>
</feature>
<accession>A0AAV6UVB8</accession>
<comment type="caution">
    <text evidence="2">The sequence shown here is derived from an EMBL/GenBank/DDBJ whole genome shotgun (WGS) entry which is preliminary data.</text>
</comment>
<dbReference type="PROSITE" id="PS51257">
    <property type="entry name" value="PROKAR_LIPOPROTEIN"/>
    <property type="match status" value="1"/>
</dbReference>